<gene>
    <name evidence="1" type="ORF">SAMN02745152_01096</name>
</gene>
<dbReference type="RefSeq" id="WP_078930850.1">
    <property type="nucleotide sequence ID" value="NZ_FUXC01000005.1"/>
</dbReference>
<dbReference type="Proteomes" id="UP000190395">
    <property type="component" value="Unassembled WGS sequence"/>
</dbReference>
<evidence type="ECO:0000313" key="2">
    <source>
        <dbReference type="Proteomes" id="UP000190395"/>
    </source>
</evidence>
<dbReference type="EMBL" id="FUXC01000005">
    <property type="protein sequence ID" value="SJZ73863.1"/>
    <property type="molecule type" value="Genomic_DNA"/>
</dbReference>
<proteinExistence type="predicted"/>
<dbReference type="STRING" id="225004.SAMN02745152_01096"/>
<keyword evidence="2" id="KW-1185">Reference proteome</keyword>
<dbReference type="GeneID" id="303367346"/>
<reference evidence="1 2" key="1">
    <citation type="submission" date="2017-02" db="EMBL/GenBank/DDBJ databases">
        <authorList>
            <person name="Peterson S.W."/>
        </authorList>
    </citation>
    <scope>NUCLEOTIDE SEQUENCE [LARGE SCALE GENOMIC DNA]</scope>
    <source>
        <strain evidence="1 2">ATCC BAA-909</strain>
    </source>
</reference>
<dbReference type="OrthoDB" id="10021110at2"/>
<evidence type="ECO:0000313" key="1">
    <source>
        <dbReference type="EMBL" id="SJZ73863.1"/>
    </source>
</evidence>
<protein>
    <submittedName>
        <fullName evidence="1">Uncharacterized protein</fullName>
    </submittedName>
</protein>
<accession>A0A1T4N3P1</accession>
<dbReference type="AlphaFoldDB" id="A0A1T4N3P1"/>
<organism evidence="1 2">
    <name type="scientific">Treponema berlinense</name>
    <dbReference type="NCBI Taxonomy" id="225004"/>
    <lineage>
        <taxon>Bacteria</taxon>
        <taxon>Pseudomonadati</taxon>
        <taxon>Spirochaetota</taxon>
        <taxon>Spirochaetia</taxon>
        <taxon>Spirochaetales</taxon>
        <taxon>Treponemataceae</taxon>
        <taxon>Treponema</taxon>
    </lineage>
</organism>
<sequence>MKQKWQFFLVLGGLFAGFNFFSCDLETPERISIKTSGTNYEFPLGSGSFLIRDKMSASELRKNFSENLSEGSEEIKVYDYNPTQRDDDVLQYLIKYPIKEVSLGLSADGTNDINFSTKIEISNLNENIGKALTIEEKSYTIIETGIESVIPENKGIPFNITAPTFSRIKLSAGNFKISVNPEGTVSEDFELNARVILCDGSGNEIASSEERNIASGTGNSPLVLDLSGKILQPEMRFKLSGTMRGGTAGTVHSFKVSMQADSFKIQKVTGLTMTAEEIGDLDSNPETPDGCVSFESDFDFSGVNDYLISAEIKSGKMNVFSTIPEGWSGITAGIEKINVSQGEGFKVSENEFSDETLSAEESTKYLFNKTAVLENQTIKPSNVAGNVKVSGQVSVSFENATLVFDEATANPEVEIGGSCKIDKIKSLKVNISALSEASDLTGEVDTGLNFSNLLKDNLGDASDLIKNIEFFGVEGYVFAIQPGIEVFKGVNYSNCKLEAVYETDGIPKTSELVNGSLGLKETKIDLDALADENYMITDKSILSPENYSVKTEDSAVCNLLNDMPDSLKIKYELSGFSNATNELELTGEDFEKLTELKSVQIFILLKVPLQFTLKDKFDFPLDSHVADDYVTVSDVRSLINTINGNGDTFDETEDLLKRDSEEDFKDVKKYFDLVDSVSIYYKATNSTQLEISGSIKDDSNLIEEKTLSFEQSEPSAEFKKLELTGEEIKNVFDHYPFTPKIPIKITADGQLRQIPRNAEFGMSGYVQIKLSGQVEIWNKNEKEEN</sequence>
<name>A0A1T4N3P1_9SPIR</name>